<comment type="caution">
    <text evidence="6">The sequence shown here is derived from an EMBL/GenBank/DDBJ whole genome shotgun (WGS) entry which is preliminary data.</text>
</comment>
<dbReference type="GO" id="GO:0005635">
    <property type="term" value="C:nuclear envelope"/>
    <property type="evidence" value="ECO:0007669"/>
    <property type="project" value="TreeGrafter"/>
</dbReference>
<dbReference type="GO" id="GO:0016020">
    <property type="term" value="C:membrane"/>
    <property type="evidence" value="ECO:0007669"/>
    <property type="project" value="UniProtKB-SubCell"/>
</dbReference>
<feature type="transmembrane region" description="Helical" evidence="5">
    <location>
        <begin position="129"/>
        <end position="147"/>
    </location>
</feature>
<dbReference type="PANTHER" id="PTHR10250:SF26">
    <property type="entry name" value="GLUTATHIONE S-TRANSFERASE 3, MITOCHONDRIAL"/>
    <property type="match status" value="1"/>
</dbReference>
<proteinExistence type="predicted"/>
<dbReference type="InterPro" id="IPR023352">
    <property type="entry name" value="MAPEG-like_dom_sf"/>
</dbReference>
<gene>
    <name evidence="6" type="ORF">LTR05_004652</name>
</gene>
<dbReference type="InterPro" id="IPR050997">
    <property type="entry name" value="MAPEG"/>
</dbReference>
<dbReference type="GO" id="GO:0004602">
    <property type="term" value="F:glutathione peroxidase activity"/>
    <property type="evidence" value="ECO:0007669"/>
    <property type="project" value="TreeGrafter"/>
</dbReference>
<evidence type="ECO:0008006" key="8">
    <source>
        <dbReference type="Google" id="ProtNLM"/>
    </source>
</evidence>
<accession>A0AAN7T019</accession>
<dbReference type="Pfam" id="PF01124">
    <property type="entry name" value="MAPEG"/>
    <property type="match status" value="1"/>
</dbReference>
<dbReference type="Gene3D" id="1.20.120.550">
    <property type="entry name" value="Membrane associated eicosanoid/glutathione metabolism-like domain"/>
    <property type="match status" value="1"/>
</dbReference>
<name>A0AAN7T019_9EURO</name>
<dbReference type="GO" id="GO:0005783">
    <property type="term" value="C:endoplasmic reticulum"/>
    <property type="evidence" value="ECO:0007669"/>
    <property type="project" value="TreeGrafter"/>
</dbReference>
<evidence type="ECO:0000256" key="5">
    <source>
        <dbReference type="SAM" id="Phobius"/>
    </source>
</evidence>
<evidence type="ECO:0000256" key="4">
    <source>
        <dbReference type="ARBA" id="ARBA00023136"/>
    </source>
</evidence>
<evidence type="ECO:0000256" key="2">
    <source>
        <dbReference type="ARBA" id="ARBA00022692"/>
    </source>
</evidence>
<dbReference type="GO" id="GO:0004364">
    <property type="term" value="F:glutathione transferase activity"/>
    <property type="evidence" value="ECO:0007669"/>
    <property type="project" value="TreeGrafter"/>
</dbReference>
<evidence type="ECO:0000313" key="7">
    <source>
        <dbReference type="Proteomes" id="UP001309876"/>
    </source>
</evidence>
<keyword evidence="4 5" id="KW-0472">Membrane</keyword>
<feature type="transmembrane region" description="Helical" evidence="5">
    <location>
        <begin position="83"/>
        <end position="109"/>
    </location>
</feature>
<evidence type="ECO:0000313" key="6">
    <source>
        <dbReference type="EMBL" id="KAK5085368.1"/>
    </source>
</evidence>
<evidence type="ECO:0000256" key="1">
    <source>
        <dbReference type="ARBA" id="ARBA00004141"/>
    </source>
</evidence>
<feature type="transmembrane region" description="Helical" evidence="5">
    <location>
        <begin position="12"/>
        <end position="36"/>
    </location>
</feature>
<dbReference type="Proteomes" id="UP001309876">
    <property type="component" value="Unassembled WGS sequence"/>
</dbReference>
<reference evidence="6 7" key="1">
    <citation type="submission" date="2023-08" db="EMBL/GenBank/DDBJ databases">
        <title>Black Yeasts Isolated from many extreme environments.</title>
        <authorList>
            <person name="Coleine C."/>
            <person name="Stajich J.E."/>
            <person name="Selbmann L."/>
        </authorList>
    </citation>
    <scope>NUCLEOTIDE SEQUENCE [LARGE SCALE GENOMIC DNA]</scope>
    <source>
        <strain evidence="6 7">CCFEE 5910</strain>
    </source>
</reference>
<dbReference type="EMBL" id="JAVRRJ010000004">
    <property type="protein sequence ID" value="KAK5085368.1"/>
    <property type="molecule type" value="Genomic_DNA"/>
</dbReference>
<keyword evidence="3 5" id="KW-1133">Transmembrane helix</keyword>
<evidence type="ECO:0000256" key="3">
    <source>
        <dbReference type="ARBA" id="ARBA00022989"/>
    </source>
</evidence>
<comment type="subcellular location">
    <subcellularLocation>
        <location evidence="1">Membrane</location>
        <topology evidence="1">Multi-pass membrane protein</topology>
    </subcellularLocation>
</comment>
<keyword evidence="7" id="KW-1185">Reference proteome</keyword>
<protein>
    <recommendedName>
        <fullName evidence="8">Glutathione S-transferase</fullName>
    </recommendedName>
</protein>
<organism evidence="6 7">
    <name type="scientific">Lithohypha guttulata</name>
    <dbReference type="NCBI Taxonomy" id="1690604"/>
    <lineage>
        <taxon>Eukaryota</taxon>
        <taxon>Fungi</taxon>
        <taxon>Dikarya</taxon>
        <taxon>Ascomycota</taxon>
        <taxon>Pezizomycotina</taxon>
        <taxon>Eurotiomycetes</taxon>
        <taxon>Chaetothyriomycetidae</taxon>
        <taxon>Chaetothyriales</taxon>
        <taxon>Trichomeriaceae</taxon>
        <taxon>Lithohypha</taxon>
    </lineage>
</organism>
<dbReference type="AlphaFoldDB" id="A0AAN7T019"/>
<sequence length="150" mass="16106">MPLTVTLPDGYGYTVLVALGMIPVLGFAQGSVVTTLRAAAKVPYPNPYATADQVKNSKEAYKFNCAQRAHGNLLENMPQTMALLLFNGLFFPLATPVLGLLWVGGRVLYAYGYVTSSMESRGGGRRIGGAFWLAQLGLLGLSVYNALQML</sequence>
<dbReference type="SUPFAM" id="SSF161084">
    <property type="entry name" value="MAPEG domain-like"/>
    <property type="match status" value="1"/>
</dbReference>
<dbReference type="PANTHER" id="PTHR10250">
    <property type="entry name" value="MICROSOMAL GLUTATHIONE S-TRANSFERASE"/>
    <property type="match status" value="1"/>
</dbReference>
<keyword evidence="2 5" id="KW-0812">Transmembrane</keyword>
<dbReference type="InterPro" id="IPR001129">
    <property type="entry name" value="Membr-assoc_MAPEG"/>
</dbReference>